<comment type="subunit">
    <text evidence="7">The Tat system comprises two distinct complexes: a TatABC complex, containing multiple copies of TatA, TatB and TatC subunits, and a separate TatA complex, containing only TatA subunits. Substrates initially bind to the TatABC complex, which probably triggers association of the separate TatA complex to form the active translocon.</text>
</comment>
<evidence type="ECO:0000256" key="2">
    <source>
        <dbReference type="ARBA" id="ARBA00022692"/>
    </source>
</evidence>
<feature type="transmembrane region" description="Helical" evidence="7">
    <location>
        <begin position="197"/>
        <end position="216"/>
    </location>
</feature>
<feature type="transmembrane region" description="Helical" evidence="7">
    <location>
        <begin position="117"/>
        <end position="139"/>
    </location>
</feature>
<keyword evidence="3 7" id="KW-0653">Protein transport</keyword>
<proteinExistence type="inferred from homology"/>
<dbReference type="PANTHER" id="PTHR30371">
    <property type="entry name" value="SEC-INDEPENDENT PROTEIN TRANSLOCASE PROTEIN TATC"/>
    <property type="match status" value="1"/>
</dbReference>
<accession>A0ABQ6I5R5</accession>
<organism evidence="8 9">
    <name type="scientific">Luteimicrobium album</name>
    <dbReference type="NCBI Taxonomy" id="1054550"/>
    <lineage>
        <taxon>Bacteria</taxon>
        <taxon>Bacillati</taxon>
        <taxon>Actinomycetota</taxon>
        <taxon>Actinomycetes</taxon>
        <taxon>Micrococcales</taxon>
        <taxon>Luteimicrobium</taxon>
    </lineage>
</organism>
<evidence type="ECO:0000313" key="8">
    <source>
        <dbReference type="EMBL" id="GMA25992.1"/>
    </source>
</evidence>
<evidence type="ECO:0000256" key="3">
    <source>
        <dbReference type="ARBA" id="ARBA00022927"/>
    </source>
</evidence>
<dbReference type="InterPro" id="IPR002033">
    <property type="entry name" value="TatC"/>
</dbReference>
<gene>
    <name evidence="7 8" type="primary">tatC</name>
    <name evidence="8" type="ORF">GCM10025864_37510</name>
</gene>
<evidence type="ECO:0000256" key="6">
    <source>
        <dbReference type="ARBA" id="ARBA00023136"/>
    </source>
</evidence>
<comment type="caution">
    <text evidence="8">The sequence shown here is derived from an EMBL/GenBank/DDBJ whole genome shotgun (WGS) entry which is preliminary data.</text>
</comment>
<feature type="transmembrane region" description="Helical" evidence="7">
    <location>
        <begin position="84"/>
        <end position="105"/>
    </location>
</feature>
<evidence type="ECO:0000256" key="7">
    <source>
        <dbReference type="HAMAP-Rule" id="MF_00902"/>
    </source>
</evidence>
<dbReference type="Proteomes" id="UP001157091">
    <property type="component" value="Unassembled WGS sequence"/>
</dbReference>
<dbReference type="PRINTS" id="PR01840">
    <property type="entry name" value="TATCFAMILY"/>
</dbReference>
<keyword evidence="5 7" id="KW-0811">Translocation</keyword>
<keyword evidence="4 7" id="KW-1133">Transmembrane helix</keyword>
<protein>
    <recommendedName>
        <fullName evidence="7">Sec-independent protein translocase protein TatC</fullName>
    </recommendedName>
</protein>
<evidence type="ECO:0000256" key="4">
    <source>
        <dbReference type="ARBA" id="ARBA00022989"/>
    </source>
</evidence>
<comment type="similarity">
    <text evidence="7">Belongs to the TatC family.</text>
</comment>
<dbReference type="PANTHER" id="PTHR30371:SF0">
    <property type="entry name" value="SEC-INDEPENDENT PROTEIN TRANSLOCASE PROTEIN TATC, CHLOROPLASTIC-RELATED"/>
    <property type="match status" value="1"/>
</dbReference>
<sequence length="260" mass="28397">MARSSRRANPEGRMPLLAHLRELRKRVVLAAVGLVVGAVVGWFCYNPVFEALQRPLLDAATDAGKDVRLNFTGLASALDMQIKVSLFLGVLITSPWWLYQLWAFVTPGLTRKERRYAFGFLGAAVPLFAAGAFMAWLMLPRAVTILTDFVPDGASNLTDAQGYLSFVMRLILAFGIACVLPVVLVALNFVGLVSARALLAGWRWAVFLVFLFSAVMTPTPDAITMIIVAIPMCLLYFAAVGVAAVHDRRVAREQAERLAA</sequence>
<comment type="function">
    <text evidence="7">Part of the twin-arginine translocation (Tat) system that transports large folded proteins containing a characteristic twin-arginine motif in their signal peptide across membranes. Together with TatB, TatC is part of a receptor directly interacting with Tat signal peptides.</text>
</comment>
<dbReference type="EMBL" id="BSUK01000001">
    <property type="protein sequence ID" value="GMA25992.1"/>
    <property type="molecule type" value="Genomic_DNA"/>
</dbReference>
<feature type="transmembrane region" description="Helical" evidence="7">
    <location>
        <begin position="27"/>
        <end position="48"/>
    </location>
</feature>
<dbReference type="NCBIfam" id="TIGR00945">
    <property type="entry name" value="tatC"/>
    <property type="match status" value="1"/>
</dbReference>
<dbReference type="Pfam" id="PF00902">
    <property type="entry name" value="TatC"/>
    <property type="match status" value="1"/>
</dbReference>
<evidence type="ECO:0000256" key="5">
    <source>
        <dbReference type="ARBA" id="ARBA00023010"/>
    </source>
</evidence>
<name>A0ABQ6I5R5_9MICO</name>
<dbReference type="HAMAP" id="MF_00902">
    <property type="entry name" value="TatC"/>
    <property type="match status" value="1"/>
</dbReference>
<keyword evidence="2 7" id="KW-0812">Transmembrane</keyword>
<evidence type="ECO:0000313" key="9">
    <source>
        <dbReference type="Proteomes" id="UP001157091"/>
    </source>
</evidence>
<keyword evidence="9" id="KW-1185">Reference proteome</keyword>
<feature type="transmembrane region" description="Helical" evidence="7">
    <location>
        <begin position="166"/>
        <end position="190"/>
    </location>
</feature>
<comment type="subcellular location">
    <subcellularLocation>
        <location evidence="7">Cell membrane</location>
        <topology evidence="7">Multi-pass membrane protein</topology>
    </subcellularLocation>
    <subcellularLocation>
        <location evidence="1">Membrane</location>
        <topology evidence="1">Multi-pass membrane protein</topology>
    </subcellularLocation>
</comment>
<reference evidence="9" key="1">
    <citation type="journal article" date="2019" name="Int. J. Syst. Evol. Microbiol.">
        <title>The Global Catalogue of Microorganisms (GCM) 10K type strain sequencing project: providing services to taxonomists for standard genome sequencing and annotation.</title>
        <authorList>
            <consortium name="The Broad Institute Genomics Platform"/>
            <consortium name="The Broad Institute Genome Sequencing Center for Infectious Disease"/>
            <person name="Wu L."/>
            <person name="Ma J."/>
        </authorList>
    </citation>
    <scope>NUCLEOTIDE SEQUENCE [LARGE SCALE GENOMIC DNA]</scope>
    <source>
        <strain evidence="9">NBRC 106348</strain>
    </source>
</reference>
<keyword evidence="7" id="KW-0813">Transport</keyword>
<feature type="transmembrane region" description="Helical" evidence="7">
    <location>
        <begin position="222"/>
        <end position="245"/>
    </location>
</feature>
<keyword evidence="7" id="KW-1003">Cell membrane</keyword>
<evidence type="ECO:0000256" key="1">
    <source>
        <dbReference type="ARBA" id="ARBA00004141"/>
    </source>
</evidence>
<keyword evidence="6 7" id="KW-0472">Membrane</keyword>